<accession>A0A0B1ZYH9</accession>
<dbReference type="EMBL" id="JTDK01000016">
    <property type="protein sequence ID" value="KHK96245.1"/>
    <property type="molecule type" value="Genomic_DNA"/>
</dbReference>
<dbReference type="CDD" id="cd00118">
    <property type="entry name" value="LysM"/>
    <property type="match status" value="1"/>
</dbReference>
<organism evidence="2 3">
    <name type="scientific">Microbacterium mangrovi</name>
    <dbReference type="NCBI Taxonomy" id="1348253"/>
    <lineage>
        <taxon>Bacteria</taxon>
        <taxon>Bacillati</taxon>
        <taxon>Actinomycetota</taxon>
        <taxon>Actinomycetes</taxon>
        <taxon>Micrococcales</taxon>
        <taxon>Microbacteriaceae</taxon>
        <taxon>Microbacterium</taxon>
    </lineage>
</organism>
<dbReference type="InterPro" id="IPR018392">
    <property type="entry name" value="LysM"/>
</dbReference>
<proteinExistence type="predicted"/>
<dbReference type="Gene3D" id="3.10.350.10">
    <property type="entry name" value="LysM domain"/>
    <property type="match status" value="1"/>
</dbReference>
<dbReference type="STRING" id="1348253.LK09_16060"/>
<dbReference type="RefSeq" id="WP_039402018.1">
    <property type="nucleotide sequence ID" value="NZ_JTDK01000016.1"/>
</dbReference>
<dbReference type="Pfam" id="PF01476">
    <property type="entry name" value="LysM"/>
    <property type="match status" value="1"/>
</dbReference>
<comment type="caution">
    <text evidence="2">The sequence shown here is derived from an EMBL/GenBank/DDBJ whole genome shotgun (WGS) entry which is preliminary data.</text>
</comment>
<evidence type="ECO:0000313" key="2">
    <source>
        <dbReference type="EMBL" id="KHK96245.1"/>
    </source>
</evidence>
<dbReference type="Proteomes" id="UP000031030">
    <property type="component" value="Unassembled WGS sequence"/>
</dbReference>
<dbReference type="SUPFAM" id="SSF54106">
    <property type="entry name" value="LysM domain"/>
    <property type="match status" value="1"/>
</dbReference>
<gene>
    <name evidence="2" type="ORF">LK09_16060</name>
</gene>
<dbReference type="PROSITE" id="PS51782">
    <property type="entry name" value="LYSM"/>
    <property type="match status" value="1"/>
</dbReference>
<keyword evidence="3" id="KW-1185">Reference proteome</keyword>
<dbReference type="SMART" id="SM00257">
    <property type="entry name" value="LysM"/>
    <property type="match status" value="1"/>
</dbReference>
<evidence type="ECO:0000313" key="3">
    <source>
        <dbReference type="Proteomes" id="UP000031030"/>
    </source>
</evidence>
<dbReference type="AlphaFoldDB" id="A0A0B1ZYH9"/>
<evidence type="ECO:0000259" key="1">
    <source>
        <dbReference type="PROSITE" id="PS51782"/>
    </source>
</evidence>
<feature type="domain" description="LysM" evidence="1">
    <location>
        <begin position="59"/>
        <end position="108"/>
    </location>
</feature>
<reference evidence="2 3" key="1">
    <citation type="submission" date="2014-11" db="EMBL/GenBank/DDBJ databases">
        <title>Genome sequence of Microbacterium mangrovi MUSC 115(T).</title>
        <authorList>
            <person name="Lee L.-H."/>
        </authorList>
    </citation>
    <scope>NUCLEOTIDE SEQUENCE [LARGE SCALE GENOMIC DNA]</scope>
    <source>
        <strain evidence="2 3">MUSC 115</strain>
    </source>
</reference>
<dbReference type="InterPro" id="IPR036779">
    <property type="entry name" value="LysM_dom_sf"/>
</dbReference>
<protein>
    <recommendedName>
        <fullName evidence="1">LysM domain-containing protein</fullName>
    </recommendedName>
</protein>
<name>A0A0B1ZYH9_9MICO</name>
<sequence length="115" mass="11921">MSTIDITPAMTTRLRLTMRGRRVLAAIAAIPAAIALGVAILGGGAALASHASGATVHYETITVHPGDTLWGIAQEVAPRDDPRDVVDAIVSLNALDQVTLVPGQRIAIPSEYTGK</sequence>